<evidence type="ECO:0000313" key="4">
    <source>
        <dbReference type="Proteomes" id="UP001143474"/>
    </source>
</evidence>
<accession>A0A9W6I560</accession>
<keyword evidence="4" id="KW-1185">Reference proteome</keyword>
<feature type="region of interest" description="Disordered" evidence="1">
    <location>
        <begin position="56"/>
        <end position="103"/>
    </location>
</feature>
<evidence type="ECO:0000256" key="1">
    <source>
        <dbReference type="SAM" id="MobiDB-lite"/>
    </source>
</evidence>
<organism evidence="3 4">
    <name type="scientific">Streptosporangium carneum</name>
    <dbReference type="NCBI Taxonomy" id="47481"/>
    <lineage>
        <taxon>Bacteria</taxon>
        <taxon>Bacillati</taxon>
        <taxon>Actinomycetota</taxon>
        <taxon>Actinomycetes</taxon>
        <taxon>Streptosporangiales</taxon>
        <taxon>Streptosporangiaceae</taxon>
        <taxon>Streptosporangium</taxon>
    </lineage>
</organism>
<keyword evidence="2" id="KW-1133">Transmembrane helix</keyword>
<dbReference type="AlphaFoldDB" id="A0A9W6I560"/>
<keyword evidence="2" id="KW-0812">Transmembrane</keyword>
<feature type="transmembrane region" description="Helical" evidence="2">
    <location>
        <begin position="32"/>
        <end position="49"/>
    </location>
</feature>
<comment type="caution">
    <text evidence="3">The sequence shown here is derived from an EMBL/GenBank/DDBJ whole genome shotgun (WGS) entry which is preliminary data.</text>
</comment>
<evidence type="ECO:0000313" key="3">
    <source>
        <dbReference type="EMBL" id="GLK11631.1"/>
    </source>
</evidence>
<name>A0A9W6I560_9ACTN</name>
<feature type="compositionally biased region" description="Low complexity" evidence="1">
    <location>
        <begin position="56"/>
        <end position="66"/>
    </location>
</feature>
<proteinExistence type="predicted"/>
<reference evidence="3" key="2">
    <citation type="submission" date="2023-01" db="EMBL/GenBank/DDBJ databases">
        <authorList>
            <person name="Sun Q."/>
            <person name="Evtushenko L."/>
        </authorList>
    </citation>
    <scope>NUCLEOTIDE SEQUENCE</scope>
    <source>
        <strain evidence="3">VKM Ac-2007</strain>
    </source>
</reference>
<sequence length="103" mass="9884">MWAWVSAAAAALCLAALFVAVGVDQADKLAGPVSAVVGVIACAAAIMALRGVSAAQDTPPQAGAAGPPAPPTVPVSSGPTFTATTGEGGLINQVNGDQFLGGR</sequence>
<gene>
    <name evidence="3" type="ORF">GCM10017600_50380</name>
</gene>
<reference evidence="3" key="1">
    <citation type="journal article" date="2014" name="Int. J. Syst. Evol. Microbiol.">
        <title>Complete genome sequence of Corynebacterium casei LMG S-19264T (=DSM 44701T), isolated from a smear-ripened cheese.</title>
        <authorList>
            <consortium name="US DOE Joint Genome Institute (JGI-PGF)"/>
            <person name="Walter F."/>
            <person name="Albersmeier A."/>
            <person name="Kalinowski J."/>
            <person name="Ruckert C."/>
        </authorList>
    </citation>
    <scope>NUCLEOTIDE SEQUENCE</scope>
    <source>
        <strain evidence="3">VKM Ac-2007</strain>
    </source>
</reference>
<keyword evidence="2" id="KW-0472">Membrane</keyword>
<dbReference type="EMBL" id="BSEV01000012">
    <property type="protein sequence ID" value="GLK11631.1"/>
    <property type="molecule type" value="Genomic_DNA"/>
</dbReference>
<protein>
    <submittedName>
        <fullName evidence="3">Uncharacterized protein</fullName>
    </submittedName>
</protein>
<evidence type="ECO:0000256" key="2">
    <source>
        <dbReference type="SAM" id="Phobius"/>
    </source>
</evidence>
<dbReference type="Proteomes" id="UP001143474">
    <property type="component" value="Unassembled WGS sequence"/>
</dbReference>